<evidence type="ECO:0000313" key="1">
    <source>
        <dbReference type="EMBL" id="KAL0173400.1"/>
    </source>
</evidence>
<dbReference type="PANTHER" id="PTHR23317:SF71">
    <property type="entry name" value="DEDICATOR OF CYTOKINESIS PROTEIN 10"/>
    <property type="match status" value="1"/>
</dbReference>
<sequence length="54" mass="6210">FPSTFFQGKADLCGTLCYEILNSTQTEAAALLYFLMRRNFEFTKGKCIVRSHLQ</sequence>
<feature type="non-terminal residue" evidence="1">
    <location>
        <position position="54"/>
    </location>
</feature>
<dbReference type="Proteomes" id="UP001529510">
    <property type="component" value="Unassembled WGS sequence"/>
</dbReference>
<comment type="caution">
    <text evidence="1">The sequence shown here is derived from an EMBL/GenBank/DDBJ whole genome shotgun (WGS) entry which is preliminary data.</text>
</comment>
<evidence type="ECO:0000313" key="2">
    <source>
        <dbReference type="Proteomes" id="UP001529510"/>
    </source>
</evidence>
<gene>
    <name evidence="1" type="ORF">M9458_029368</name>
</gene>
<name>A0ABD0PH87_CIRMR</name>
<dbReference type="PANTHER" id="PTHR23317">
    <property type="entry name" value="DEDICATOR OF CYTOKINESIS DOCK"/>
    <property type="match status" value="1"/>
</dbReference>
<organism evidence="1 2">
    <name type="scientific">Cirrhinus mrigala</name>
    <name type="common">Mrigala</name>
    <dbReference type="NCBI Taxonomy" id="683832"/>
    <lineage>
        <taxon>Eukaryota</taxon>
        <taxon>Metazoa</taxon>
        <taxon>Chordata</taxon>
        <taxon>Craniata</taxon>
        <taxon>Vertebrata</taxon>
        <taxon>Euteleostomi</taxon>
        <taxon>Actinopterygii</taxon>
        <taxon>Neopterygii</taxon>
        <taxon>Teleostei</taxon>
        <taxon>Ostariophysi</taxon>
        <taxon>Cypriniformes</taxon>
        <taxon>Cyprinidae</taxon>
        <taxon>Labeoninae</taxon>
        <taxon>Labeonini</taxon>
        <taxon>Cirrhinus</taxon>
    </lineage>
</organism>
<reference evidence="1 2" key="1">
    <citation type="submission" date="2024-05" db="EMBL/GenBank/DDBJ databases">
        <title>Genome sequencing and assembly of Indian major carp, Cirrhinus mrigala (Hamilton, 1822).</title>
        <authorList>
            <person name="Mohindra V."/>
            <person name="Chowdhury L.M."/>
            <person name="Lal K."/>
            <person name="Jena J.K."/>
        </authorList>
    </citation>
    <scope>NUCLEOTIDE SEQUENCE [LARGE SCALE GENOMIC DNA]</scope>
    <source>
        <strain evidence="1">CM1030</strain>
        <tissue evidence="1">Blood</tissue>
    </source>
</reference>
<dbReference type="AlphaFoldDB" id="A0ABD0PH87"/>
<feature type="non-terminal residue" evidence="1">
    <location>
        <position position="1"/>
    </location>
</feature>
<dbReference type="InterPro" id="IPR026791">
    <property type="entry name" value="DOCK"/>
</dbReference>
<proteinExistence type="predicted"/>
<accession>A0ABD0PH87</accession>
<dbReference type="EMBL" id="JAMKFB020000015">
    <property type="protein sequence ID" value="KAL0173400.1"/>
    <property type="molecule type" value="Genomic_DNA"/>
</dbReference>
<protein>
    <submittedName>
        <fullName evidence="1">Uncharacterized protein</fullName>
    </submittedName>
</protein>
<keyword evidence="2" id="KW-1185">Reference proteome</keyword>